<dbReference type="AlphaFoldDB" id="A0AA51RAQ2"/>
<evidence type="ECO:0008006" key="3">
    <source>
        <dbReference type="Google" id="ProtNLM"/>
    </source>
</evidence>
<dbReference type="Proteomes" id="UP001230496">
    <property type="component" value="Chromosome"/>
</dbReference>
<evidence type="ECO:0000313" key="2">
    <source>
        <dbReference type="Proteomes" id="UP001230496"/>
    </source>
</evidence>
<dbReference type="KEGG" id="msaa:QYS49_38090"/>
<reference evidence="1 2" key="1">
    <citation type="submission" date="2023-08" db="EMBL/GenBank/DDBJ databases">
        <title>Comparative genomics and taxonomic characterization of three novel marine species of genus Marivirga.</title>
        <authorList>
            <person name="Muhammad N."/>
            <person name="Kim S.-G."/>
        </authorList>
    </citation>
    <scope>NUCLEOTIDE SEQUENCE [LARGE SCALE GENOMIC DNA]</scope>
    <source>
        <strain evidence="1 2">BDSF4-3</strain>
    </source>
</reference>
<evidence type="ECO:0000313" key="1">
    <source>
        <dbReference type="EMBL" id="WMN11356.1"/>
    </source>
</evidence>
<gene>
    <name evidence="1" type="ORF">QYS49_38090</name>
</gene>
<protein>
    <recommendedName>
        <fullName evidence="3">Adhesin domain-containing protein</fullName>
    </recommendedName>
</protein>
<accession>A0AA51RAQ2</accession>
<proteinExistence type="predicted"/>
<organism evidence="1 2">
    <name type="scientific">Marivirga salinarum</name>
    <dbReference type="NCBI Taxonomy" id="3059078"/>
    <lineage>
        <taxon>Bacteria</taxon>
        <taxon>Pseudomonadati</taxon>
        <taxon>Bacteroidota</taxon>
        <taxon>Cytophagia</taxon>
        <taxon>Cytophagales</taxon>
        <taxon>Marivirgaceae</taxon>
        <taxon>Marivirga</taxon>
    </lineage>
</organism>
<dbReference type="RefSeq" id="WP_308348424.1">
    <property type="nucleotide sequence ID" value="NZ_CP129971.1"/>
</dbReference>
<name>A0AA51RAQ2_9BACT</name>
<dbReference type="EMBL" id="CP129971">
    <property type="protein sequence ID" value="WMN11356.1"/>
    <property type="molecule type" value="Genomic_DNA"/>
</dbReference>
<keyword evidence="2" id="KW-1185">Reference proteome</keyword>
<sequence length="325" mass="36216">MDKSYTPASKSTKLEISNNFGNITLALWDKNSISVKITLETEGYDEKESKKILDKIELKTNITSSLISIETNLKSHSSTSFRKKTFKINYQINLPDGHPLLLSNEFGNIFMTDYSGKTTIKLEYGNLTAGNLGELNLSHEFGKGEIESITNGIFNMDYVDAFTLSDANELELEAEFSKIEIGNIKTINFDIEYGNLLLGTVSNFVGDSEFSEIAIDKLYDNFKLDAEYASGTIEIKHLSKDIKSFQLDTEFSKSEIKIEKGANLGFETKHSFGKLKTEGNSFNFSKKIKDMSDEAYSGTIGSQPNNVKTTLKIKTNYGGCTIIAE</sequence>